<dbReference type="EC" id="2.7.13.3" evidence="2"/>
<dbReference type="InterPro" id="IPR050482">
    <property type="entry name" value="Sensor_HK_TwoCompSys"/>
</dbReference>
<keyword evidence="9" id="KW-1133">Transmembrane helix</keyword>
<name>A0ABW2QGQ9_9MICO</name>
<keyword evidence="7" id="KW-0067">ATP-binding</keyword>
<evidence type="ECO:0000313" key="11">
    <source>
        <dbReference type="EMBL" id="MFC7407167.1"/>
    </source>
</evidence>
<evidence type="ECO:0000256" key="4">
    <source>
        <dbReference type="ARBA" id="ARBA00022679"/>
    </source>
</evidence>
<evidence type="ECO:0000256" key="8">
    <source>
        <dbReference type="ARBA" id="ARBA00023012"/>
    </source>
</evidence>
<dbReference type="RefSeq" id="WP_382396694.1">
    <property type="nucleotide sequence ID" value="NZ_JBHTCQ010000005.1"/>
</dbReference>
<feature type="transmembrane region" description="Helical" evidence="9">
    <location>
        <begin position="76"/>
        <end position="94"/>
    </location>
</feature>
<comment type="catalytic activity">
    <reaction evidence="1">
        <text>ATP + protein L-histidine = ADP + protein N-phospho-L-histidine.</text>
        <dbReference type="EC" id="2.7.13.3"/>
    </reaction>
</comment>
<dbReference type="PANTHER" id="PTHR24421">
    <property type="entry name" value="NITRATE/NITRITE SENSOR PROTEIN NARX-RELATED"/>
    <property type="match status" value="1"/>
</dbReference>
<sequence>MSSKRTTRSVATPATDALEAWALPGEVARAADPTAGQPRHRTVRDWVVDTGAFLYAVVTWVGERFGFLASLGVPDWLYTLDLAAGAVLCLAIWWRRRFPVALGIAAVLVASVSNSATGAVLVALFTLALHRGWRWSVPAVPLALLLGTPYVLVYFPPYLGSPVVWLALIAATLAFAVSAGLGVRARRQVVLVLAERAEDARRESELRLEGARQTERERIAREMHDVLAHRLSLLAVHAGALQFRIDQAESHEGPPPTAPELQDSAEVIRRNAHLALEELRGVLQVLRADGAHGPEDTAPPQPGLSDVTALVEEVRASGQHVTVQLDAEDVPAGVGRTVYRVVQEGLTNARKHAPGARVAVGVRTVRDGGPWAVVTVTNPLPVGVTERELAGAQAGLHGLDQRVRLHRDGDRGGTLTHGAADGAFTLEARIPWAA</sequence>
<dbReference type="CDD" id="cd16917">
    <property type="entry name" value="HATPase_UhpB-NarQ-NarX-like"/>
    <property type="match status" value="1"/>
</dbReference>
<dbReference type="InterPro" id="IPR011712">
    <property type="entry name" value="Sig_transdc_His_kin_sub3_dim/P"/>
</dbReference>
<keyword evidence="4" id="KW-0808">Transferase</keyword>
<keyword evidence="6 11" id="KW-0418">Kinase</keyword>
<dbReference type="Gene3D" id="3.30.565.10">
    <property type="entry name" value="Histidine kinase-like ATPase, C-terminal domain"/>
    <property type="match status" value="1"/>
</dbReference>
<reference evidence="12" key="1">
    <citation type="journal article" date="2019" name="Int. J. Syst. Evol. Microbiol.">
        <title>The Global Catalogue of Microorganisms (GCM) 10K type strain sequencing project: providing services to taxonomists for standard genome sequencing and annotation.</title>
        <authorList>
            <consortium name="The Broad Institute Genomics Platform"/>
            <consortium name="The Broad Institute Genome Sequencing Center for Infectious Disease"/>
            <person name="Wu L."/>
            <person name="Ma J."/>
        </authorList>
    </citation>
    <scope>NUCLEOTIDE SEQUENCE [LARGE SCALE GENOMIC DNA]</scope>
    <source>
        <strain evidence="12">JCM 1490</strain>
    </source>
</reference>
<dbReference type="InterPro" id="IPR036890">
    <property type="entry name" value="HATPase_C_sf"/>
</dbReference>
<evidence type="ECO:0000256" key="6">
    <source>
        <dbReference type="ARBA" id="ARBA00022777"/>
    </source>
</evidence>
<evidence type="ECO:0000256" key="7">
    <source>
        <dbReference type="ARBA" id="ARBA00022840"/>
    </source>
</evidence>
<dbReference type="PANTHER" id="PTHR24421:SF10">
    <property type="entry name" value="NITRATE_NITRITE SENSOR PROTEIN NARQ"/>
    <property type="match status" value="1"/>
</dbReference>
<evidence type="ECO:0000259" key="10">
    <source>
        <dbReference type="Pfam" id="PF07730"/>
    </source>
</evidence>
<comment type="caution">
    <text evidence="11">The sequence shown here is derived from an EMBL/GenBank/DDBJ whole genome shotgun (WGS) entry which is preliminary data.</text>
</comment>
<feature type="transmembrane region" description="Helical" evidence="9">
    <location>
        <begin position="139"/>
        <end position="157"/>
    </location>
</feature>
<accession>A0ABW2QGQ9</accession>
<evidence type="ECO:0000256" key="9">
    <source>
        <dbReference type="SAM" id="Phobius"/>
    </source>
</evidence>
<dbReference type="GO" id="GO:0016301">
    <property type="term" value="F:kinase activity"/>
    <property type="evidence" value="ECO:0007669"/>
    <property type="project" value="UniProtKB-KW"/>
</dbReference>
<gene>
    <name evidence="11" type="ORF">ACFQQL_18785</name>
</gene>
<feature type="transmembrane region" description="Helical" evidence="9">
    <location>
        <begin position="163"/>
        <end position="183"/>
    </location>
</feature>
<protein>
    <recommendedName>
        <fullName evidence="2">histidine kinase</fullName>
        <ecNumber evidence="2">2.7.13.3</ecNumber>
    </recommendedName>
</protein>
<dbReference type="Gene3D" id="1.20.5.1930">
    <property type="match status" value="1"/>
</dbReference>
<evidence type="ECO:0000256" key="5">
    <source>
        <dbReference type="ARBA" id="ARBA00022741"/>
    </source>
</evidence>
<keyword evidence="3" id="KW-0597">Phosphoprotein</keyword>
<keyword evidence="8" id="KW-0902">Two-component regulatory system</keyword>
<organism evidence="11 12">
    <name type="scientific">Georgenia alba</name>
    <dbReference type="NCBI Taxonomy" id="2233858"/>
    <lineage>
        <taxon>Bacteria</taxon>
        <taxon>Bacillati</taxon>
        <taxon>Actinomycetota</taxon>
        <taxon>Actinomycetes</taxon>
        <taxon>Micrococcales</taxon>
        <taxon>Bogoriellaceae</taxon>
        <taxon>Georgenia</taxon>
    </lineage>
</organism>
<evidence type="ECO:0000313" key="12">
    <source>
        <dbReference type="Proteomes" id="UP001596455"/>
    </source>
</evidence>
<dbReference type="Pfam" id="PF07730">
    <property type="entry name" value="HisKA_3"/>
    <property type="match status" value="1"/>
</dbReference>
<feature type="domain" description="Signal transduction histidine kinase subgroup 3 dimerisation and phosphoacceptor" evidence="10">
    <location>
        <begin position="215"/>
        <end position="289"/>
    </location>
</feature>
<keyword evidence="5" id="KW-0547">Nucleotide-binding</keyword>
<feature type="transmembrane region" description="Helical" evidence="9">
    <location>
        <begin position="100"/>
        <end position="127"/>
    </location>
</feature>
<keyword evidence="12" id="KW-1185">Reference proteome</keyword>
<dbReference type="EMBL" id="JBHTCQ010000005">
    <property type="protein sequence ID" value="MFC7407167.1"/>
    <property type="molecule type" value="Genomic_DNA"/>
</dbReference>
<evidence type="ECO:0000256" key="1">
    <source>
        <dbReference type="ARBA" id="ARBA00000085"/>
    </source>
</evidence>
<evidence type="ECO:0000256" key="3">
    <source>
        <dbReference type="ARBA" id="ARBA00022553"/>
    </source>
</evidence>
<keyword evidence="9" id="KW-0812">Transmembrane</keyword>
<evidence type="ECO:0000256" key="2">
    <source>
        <dbReference type="ARBA" id="ARBA00012438"/>
    </source>
</evidence>
<keyword evidence="9" id="KW-0472">Membrane</keyword>
<proteinExistence type="predicted"/>
<dbReference type="Proteomes" id="UP001596455">
    <property type="component" value="Unassembled WGS sequence"/>
</dbReference>